<proteinExistence type="predicted"/>
<dbReference type="CDD" id="cd02511">
    <property type="entry name" value="Beta4Glucosyltransferase"/>
    <property type="match status" value="1"/>
</dbReference>
<feature type="transmembrane region" description="Helical" evidence="1">
    <location>
        <begin position="211"/>
        <end position="232"/>
    </location>
</feature>
<dbReference type="Pfam" id="PF00535">
    <property type="entry name" value="Glycos_transf_2"/>
    <property type="match status" value="1"/>
</dbReference>
<evidence type="ECO:0000313" key="3">
    <source>
        <dbReference type="EMBL" id="OGM03682.1"/>
    </source>
</evidence>
<protein>
    <recommendedName>
        <fullName evidence="2">Glycosyltransferase 2-like domain-containing protein</fullName>
    </recommendedName>
</protein>
<reference evidence="3 4" key="1">
    <citation type="journal article" date="2016" name="Nat. Commun.">
        <title>Thousands of microbial genomes shed light on interconnected biogeochemical processes in an aquifer system.</title>
        <authorList>
            <person name="Anantharaman K."/>
            <person name="Brown C.T."/>
            <person name="Hug L.A."/>
            <person name="Sharon I."/>
            <person name="Castelle C.J."/>
            <person name="Probst A.J."/>
            <person name="Thomas B.C."/>
            <person name="Singh A."/>
            <person name="Wilkins M.J."/>
            <person name="Karaoz U."/>
            <person name="Brodie E.L."/>
            <person name="Williams K.H."/>
            <person name="Hubbard S.S."/>
            <person name="Banfield J.F."/>
        </authorList>
    </citation>
    <scope>NUCLEOTIDE SEQUENCE [LARGE SCALE GENOMIC DNA]</scope>
</reference>
<keyword evidence="1" id="KW-0472">Membrane</keyword>
<dbReference type="PANTHER" id="PTHR43630">
    <property type="entry name" value="POLY-BETA-1,6-N-ACETYL-D-GLUCOSAMINE SYNTHASE"/>
    <property type="match status" value="1"/>
</dbReference>
<comment type="caution">
    <text evidence="3">The sequence shown here is derived from an EMBL/GenBank/DDBJ whole genome shotgun (WGS) entry which is preliminary data.</text>
</comment>
<dbReference type="Gene3D" id="3.90.550.10">
    <property type="entry name" value="Spore Coat Polysaccharide Biosynthesis Protein SpsA, Chain A"/>
    <property type="match status" value="1"/>
</dbReference>
<evidence type="ECO:0000313" key="4">
    <source>
        <dbReference type="Proteomes" id="UP000177091"/>
    </source>
</evidence>
<dbReference type="AlphaFoldDB" id="A0A1F7WLG4"/>
<dbReference type="SUPFAM" id="SSF53448">
    <property type="entry name" value="Nucleotide-diphospho-sugar transferases"/>
    <property type="match status" value="1"/>
</dbReference>
<evidence type="ECO:0000256" key="1">
    <source>
        <dbReference type="SAM" id="Phobius"/>
    </source>
</evidence>
<dbReference type="PANTHER" id="PTHR43630:SF2">
    <property type="entry name" value="GLYCOSYLTRANSFERASE"/>
    <property type="match status" value="1"/>
</dbReference>
<keyword evidence="1" id="KW-1133">Transmembrane helix</keyword>
<dbReference type="Proteomes" id="UP000177091">
    <property type="component" value="Unassembled WGS sequence"/>
</dbReference>
<keyword evidence="1" id="KW-0812">Transmembrane</keyword>
<accession>A0A1F7WLG4</accession>
<feature type="domain" description="Glycosyltransferase 2-like" evidence="2">
    <location>
        <begin position="4"/>
        <end position="102"/>
    </location>
</feature>
<gene>
    <name evidence="3" type="ORF">A2112_01910</name>
</gene>
<sequence>MKISAVILARDEEKNIGEAIRSVGFCNEVIVIDDGSSDNTLEIASKLGARVFTRALENDFASQRNFGLEKAKGQWVLFLDADERVTPELQKEILTEINKPSQIKAYWVKRNDIIWGKSFRFGETSALKLIRMARKGAGVWVRRVHEIWDVEGPKGSFRYSLLHYPHQTLSEFIEEVNFYSSLHADENAREGKRSTLFKLILWPKMKFFQNIFLRLGILDGVPGFVLAIIMSFNSFLAWAKLWIKQEQN</sequence>
<name>A0A1F7WLG4_9BACT</name>
<dbReference type="InterPro" id="IPR029044">
    <property type="entry name" value="Nucleotide-diphossugar_trans"/>
</dbReference>
<dbReference type="InterPro" id="IPR001173">
    <property type="entry name" value="Glyco_trans_2-like"/>
</dbReference>
<evidence type="ECO:0000259" key="2">
    <source>
        <dbReference type="Pfam" id="PF00535"/>
    </source>
</evidence>
<dbReference type="EMBL" id="MGFK01000031">
    <property type="protein sequence ID" value="OGM03682.1"/>
    <property type="molecule type" value="Genomic_DNA"/>
</dbReference>
<organism evidence="3 4">
    <name type="scientific">Candidatus Woesebacteria bacterium GWA1_42_12</name>
    <dbReference type="NCBI Taxonomy" id="1802472"/>
    <lineage>
        <taxon>Bacteria</taxon>
        <taxon>Candidatus Woeseibacteriota</taxon>
    </lineage>
</organism>